<dbReference type="Proteomes" id="UP000187074">
    <property type="component" value="Unassembled WGS sequence"/>
</dbReference>
<dbReference type="STRING" id="1401.BK123_08660"/>
<name>A0A1R1B6Q2_PAELA</name>
<dbReference type="RefSeq" id="WP_076321956.1">
    <property type="nucleotide sequence ID" value="NZ_MRTF01000002.1"/>
</dbReference>
<protein>
    <submittedName>
        <fullName evidence="2">Peptidase M23</fullName>
    </submittedName>
</protein>
<feature type="domain" description="M23ase beta-sheet core" evidence="1">
    <location>
        <begin position="162"/>
        <end position="253"/>
    </location>
</feature>
<dbReference type="InterPro" id="IPR016047">
    <property type="entry name" value="M23ase_b-sheet_dom"/>
</dbReference>
<dbReference type="SUPFAM" id="SSF51261">
    <property type="entry name" value="Duplicated hybrid motif"/>
    <property type="match status" value="1"/>
</dbReference>
<evidence type="ECO:0000313" key="2">
    <source>
        <dbReference type="EMBL" id="OME95140.1"/>
    </source>
</evidence>
<evidence type="ECO:0000313" key="3">
    <source>
        <dbReference type="Proteomes" id="UP000187074"/>
    </source>
</evidence>
<organism evidence="2 3">
    <name type="scientific">Paenibacillus lautus</name>
    <name type="common">Bacillus lautus</name>
    <dbReference type="NCBI Taxonomy" id="1401"/>
    <lineage>
        <taxon>Bacteria</taxon>
        <taxon>Bacillati</taxon>
        <taxon>Bacillota</taxon>
        <taxon>Bacilli</taxon>
        <taxon>Bacillales</taxon>
        <taxon>Paenibacillaceae</taxon>
        <taxon>Paenibacillus</taxon>
    </lineage>
</organism>
<dbReference type="Gene3D" id="2.70.70.10">
    <property type="entry name" value="Glucose Permease (Domain IIA)"/>
    <property type="match status" value="1"/>
</dbReference>
<dbReference type="Pfam" id="PF01551">
    <property type="entry name" value="Peptidase_M23"/>
    <property type="match status" value="1"/>
</dbReference>
<sequence>MVDVSRFLLNGEYRKLYELFGEDLRLLVTVEQFEAMAEEYTTGVNAFHITMDDTLNRIRMINWLDDSGQKGIQAMIDEKGTIGGLMLSPIERFPESDAKQTDSVFRLPFNGKWYVFWGGENVVDNYHYVEESQRYAIDVIKTENAMSYKGDPDKNESYFAFGEEILAGARGKVLGTENNIMDNEPVGITNETEPVGNYVIIDHGTSEYSLYAHLKKGSVCVKEGAEVEAGDLIGRCGNSGNSTEAHLHFQVSDHPDLFRVNTKSLNINWFGDIKVKRGQMVYGGG</sequence>
<proteinExistence type="predicted"/>
<dbReference type="EMBL" id="MRTF01000002">
    <property type="protein sequence ID" value="OME95140.1"/>
    <property type="molecule type" value="Genomic_DNA"/>
</dbReference>
<dbReference type="AlphaFoldDB" id="A0A1R1B6Q2"/>
<dbReference type="GO" id="GO:0004222">
    <property type="term" value="F:metalloendopeptidase activity"/>
    <property type="evidence" value="ECO:0007669"/>
    <property type="project" value="TreeGrafter"/>
</dbReference>
<dbReference type="PANTHER" id="PTHR21666">
    <property type="entry name" value="PEPTIDASE-RELATED"/>
    <property type="match status" value="1"/>
</dbReference>
<dbReference type="InterPro" id="IPR050570">
    <property type="entry name" value="Cell_wall_metabolism_enzyme"/>
</dbReference>
<dbReference type="OrthoDB" id="9809488at2"/>
<gene>
    <name evidence="2" type="ORF">BK123_08660</name>
</gene>
<dbReference type="CDD" id="cd12797">
    <property type="entry name" value="M23_peptidase"/>
    <property type="match status" value="1"/>
</dbReference>
<evidence type="ECO:0000259" key="1">
    <source>
        <dbReference type="Pfam" id="PF01551"/>
    </source>
</evidence>
<comment type="caution">
    <text evidence="2">The sequence shown here is derived from an EMBL/GenBank/DDBJ whole genome shotgun (WGS) entry which is preliminary data.</text>
</comment>
<dbReference type="PANTHER" id="PTHR21666:SF270">
    <property type="entry name" value="MUREIN HYDROLASE ACTIVATOR ENVC"/>
    <property type="match status" value="1"/>
</dbReference>
<reference evidence="2 3" key="1">
    <citation type="submission" date="2016-11" db="EMBL/GenBank/DDBJ databases">
        <title>Paenibacillus species isolates.</title>
        <authorList>
            <person name="Beno S.M."/>
        </authorList>
    </citation>
    <scope>NUCLEOTIDE SEQUENCE [LARGE SCALE GENOMIC DNA]</scope>
    <source>
        <strain evidence="2 3">FSL F4-0100</strain>
    </source>
</reference>
<accession>A0A1R1B6Q2</accession>
<dbReference type="InterPro" id="IPR011055">
    <property type="entry name" value="Dup_hybrid_motif"/>
</dbReference>